<feature type="compositionally biased region" description="Basic and acidic residues" evidence="1">
    <location>
        <begin position="65"/>
        <end position="74"/>
    </location>
</feature>
<evidence type="ECO:0000313" key="3">
    <source>
        <dbReference type="Proteomes" id="UP001381693"/>
    </source>
</evidence>
<organism evidence="2 3">
    <name type="scientific">Halocaridina rubra</name>
    <name type="common">Hawaiian red shrimp</name>
    <dbReference type="NCBI Taxonomy" id="373956"/>
    <lineage>
        <taxon>Eukaryota</taxon>
        <taxon>Metazoa</taxon>
        <taxon>Ecdysozoa</taxon>
        <taxon>Arthropoda</taxon>
        <taxon>Crustacea</taxon>
        <taxon>Multicrustacea</taxon>
        <taxon>Malacostraca</taxon>
        <taxon>Eumalacostraca</taxon>
        <taxon>Eucarida</taxon>
        <taxon>Decapoda</taxon>
        <taxon>Pleocyemata</taxon>
        <taxon>Caridea</taxon>
        <taxon>Atyoidea</taxon>
        <taxon>Atyidae</taxon>
        <taxon>Halocaridina</taxon>
    </lineage>
</organism>
<dbReference type="AlphaFoldDB" id="A0AAN8X8W1"/>
<comment type="caution">
    <text evidence="2">The sequence shown here is derived from an EMBL/GenBank/DDBJ whole genome shotgun (WGS) entry which is preliminary data.</text>
</comment>
<dbReference type="Proteomes" id="UP001381693">
    <property type="component" value="Unassembled WGS sequence"/>
</dbReference>
<evidence type="ECO:0000256" key="1">
    <source>
        <dbReference type="SAM" id="MobiDB-lite"/>
    </source>
</evidence>
<feature type="compositionally biased region" description="Low complexity" evidence="1">
    <location>
        <begin position="38"/>
        <end position="57"/>
    </location>
</feature>
<name>A0AAN8X8W1_HALRR</name>
<reference evidence="2 3" key="1">
    <citation type="submission" date="2023-11" db="EMBL/GenBank/DDBJ databases">
        <title>Halocaridina rubra genome assembly.</title>
        <authorList>
            <person name="Smith C."/>
        </authorList>
    </citation>
    <scope>NUCLEOTIDE SEQUENCE [LARGE SCALE GENOMIC DNA]</scope>
    <source>
        <strain evidence="2">EP-1</strain>
        <tissue evidence="2">Whole</tissue>
    </source>
</reference>
<dbReference type="EMBL" id="JAXCGZ010009599">
    <property type="protein sequence ID" value="KAK7076623.1"/>
    <property type="molecule type" value="Genomic_DNA"/>
</dbReference>
<feature type="region of interest" description="Disordered" evidence="1">
    <location>
        <begin position="13"/>
        <end position="105"/>
    </location>
</feature>
<keyword evidence="3" id="KW-1185">Reference proteome</keyword>
<evidence type="ECO:0000313" key="2">
    <source>
        <dbReference type="EMBL" id="KAK7076623.1"/>
    </source>
</evidence>
<protein>
    <submittedName>
        <fullName evidence="2">Uncharacterized protein</fullName>
    </submittedName>
</protein>
<accession>A0AAN8X8W1</accession>
<sequence>MFEAGLENVALRAVKRKGFGQQGEGVTRHDLGGGGTSGVAPSAGSGAGPSSSTAPGTVDPTRGGTETRRDHSERLCSASLSQVSSMSSHSGPQSNTSANESIKDLPLIQVSSTGMFYSNEWAS</sequence>
<proteinExistence type="predicted"/>
<gene>
    <name evidence="2" type="ORF">SK128_017337</name>
</gene>
<feature type="compositionally biased region" description="Low complexity" evidence="1">
    <location>
        <begin position="77"/>
        <end position="94"/>
    </location>
</feature>